<protein>
    <submittedName>
        <fullName evidence="2">CoA-binding protein</fullName>
    </submittedName>
</protein>
<sequence>MEAGRSEMKKTLIVGATDNPSRYAFLAASMFEARGMDFVPIGIKKGKVFGRDIVDLRERPELEDIHTITLYLGPANQQEWIDYLIGLKPQRIIFNPGSENPVFFSKAKEAGIEVLPACNLVMLSTGQF</sequence>
<keyword evidence="3" id="KW-1185">Reference proteome</keyword>
<comment type="caution">
    <text evidence="2">The sequence shown here is derived from an EMBL/GenBank/DDBJ whole genome shotgun (WGS) entry which is preliminary data.</text>
</comment>
<dbReference type="Gene3D" id="3.40.50.720">
    <property type="entry name" value="NAD(P)-binding Rossmann-like Domain"/>
    <property type="match status" value="1"/>
</dbReference>
<organism evidence="2 3">
    <name type="scientific">Algoriphagus confluentis</name>
    <dbReference type="NCBI Taxonomy" id="1697556"/>
    <lineage>
        <taxon>Bacteria</taxon>
        <taxon>Pseudomonadati</taxon>
        <taxon>Bacteroidota</taxon>
        <taxon>Cytophagia</taxon>
        <taxon>Cytophagales</taxon>
        <taxon>Cyclobacteriaceae</taxon>
        <taxon>Algoriphagus</taxon>
    </lineage>
</organism>
<proteinExistence type="predicted"/>
<evidence type="ECO:0000313" key="2">
    <source>
        <dbReference type="EMBL" id="GMQ27695.1"/>
    </source>
</evidence>
<dbReference type="InterPro" id="IPR003781">
    <property type="entry name" value="CoA-bd"/>
</dbReference>
<accession>A0ABQ6PIE1</accession>
<dbReference type="SUPFAM" id="SSF51735">
    <property type="entry name" value="NAD(P)-binding Rossmann-fold domains"/>
    <property type="match status" value="1"/>
</dbReference>
<gene>
    <name evidence="2" type="ORF">Aconfl_03370</name>
</gene>
<reference evidence="2 3" key="1">
    <citation type="submission" date="2023-08" db="EMBL/GenBank/DDBJ databases">
        <title>Draft genome sequence of Algoriphagus confluentis.</title>
        <authorList>
            <person name="Takatani N."/>
            <person name="Hosokawa M."/>
            <person name="Sawabe T."/>
        </authorList>
    </citation>
    <scope>NUCLEOTIDE SEQUENCE [LARGE SCALE GENOMIC DNA]</scope>
    <source>
        <strain evidence="2 3">NBRC 111222</strain>
    </source>
</reference>
<dbReference type="Proteomes" id="UP001338309">
    <property type="component" value="Unassembled WGS sequence"/>
</dbReference>
<evidence type="ECO:0000313" key="3">
    <source>
        <dbReference type="Proteomes" id="UP001338309"/>
    </source>
</evidence>
<dbReference type="Pfam" id="PF13380">
    <property type="entry name" value="CoA_binding_2"/>
    <property type="match status" value="1"/>
</dbReference>
<evidence type="ECO:0000259" key="1">
    <source>
        <dbReference type="Pfam" id="PF13380"/>
    </source>
</evidence>
<dbReference type="InterPro" id="IPR036291">
    <property type="entry name" value="NAD(P)-bd_dom_sf"/>
</dbReference>
<name>A0ABQ6PIE1_9BACT</name>
<feature type="domain" description="CoA-binding" evidence="1">
    <location>
        <begin position="9"/>
        <end position="123"/>
    </location>
</feature>
<dbReference type="EMBL" id="BTPD01000001">
    <property type="protein sequence ID" value="GMQ27695.1"/>
    <property type="molecule type" value="Genomic_DNA"/>
</dbReference>